<dbReference type="SMART" id="SM00129">
    <property type="entry name" value="KISc"/>
    <property type="match status" value="1"/>
</dbReference>
<dbReference type="RefSeq" id="XP_065644289.1">
    <property type="nucleotide sequence ID" value="XM_065788217.1"/>
</dbReference>
<keyword evidence="1 3" id="KW-0547">Nucleotide-binding</keyword>
<feature type="coiled-coil region" evidence="4">
    <location>
        <begin position="962"/>
        <end position="1021"/>
    </location>
</feature>
<feature type="region of interest" description="Disordered" evidence="5">
    <location>
        <begin position="1203"/>
        <end position="1241"/>
    </location>
</feature>
<feature type="coiled-coil region" evidence="4">
    <location>
        <begin position="378"/>
        <end position="405"/>
    </location>
</feature>
<feature type="coiled-coil region" evidence="4">
    <location>
        <begin position="664"/>
        <end position="712"/>
    </location>
</feature>
<dbReference type="InterPro" id="IPR027417">
    <property type="entry name" value="P-loop_NTPase"/>
</dbReference>
<dbReference type="InterPro" id="IPR001849">
    <property type="entry name" value="PH_domain"/>
</dbReference>
<dbReference type="SMART" id="SM00233">
    <property type="entry name" value="PH"/>
    <property type="match status" value="1"/>
</dbReference>
<comment type="similarity">
    <text evidence="3">Belongs to the TRAFAC class myosin-kinesin ATPase superfamily. Kinesin family.</text>
</comment>
<keyword evidence="4" id="KW-0175">Coiled coil</keyword>
<dbReference type="Gene3D" id="2.30.29.30">
    <property type="entry name" value="Pleckstrin-homology domain (PH domain)/Phosphotyrosine-binding domain (PTB)"/>
    <property type="match status" value="1"/>
</dbReference>
<gene>
    <name evidence="9" type="primary">LOC100210634</name>
</gene>
<dbReference type="InterPro" id="IPR008984">
    <property type="entry name" value="SMAD_FHA_dom_sf"/>
</dbReference>
<dbReference type="SUPFAM" id="SSF49879">
    <property type="entry name" value="SMAD/FHA domain"/>
    <property type="match status" value="1"/>
</dbReference>
<evidence type="ECO:0000256" key="4">
    <source>
        <dbReference type="SAM" id="Coils"/>
    </source>
</evidence>
<evidence type="ECO:0000256" key="1">
    <source>
        <dbReference type="ARBA" id="ARBA00022741"/>
    </source>
</evidence>
<proteinExistence type="inferred from homology"/>
<feature type="coiled-coil region" evidence="4">
    <location>
        <begin position="573"/>
        <end position="638"/>
    </location>
</feature>
<dbReference type="InterPro" id="IPR000253">
    <property type="entry name" value="FHA_dom"/>
</dbReference>
<accession>A0ABM4B624</accession>
<sequence>MKTENSPVKVCVCVCPLTEDDLNNGVNEVVSVDNQEVKISLGTDKGIKSYEMDFEPFYFGNLQGVKKSSLKEACNCFGSIVIGNTFTGYNTSIFTYGSKSSGKSTIIFGLKNEKGLISTILEGLFEKASNYNEETSFRCEISFFEVCDDLITDLISKRSNVKSNEGSVKLKVREDPVKGPSIEKLSRHIVTDVGEAQNLFSRGLKSRNRMAALDPSSKKTSSTIFSITFITASLKDGLPMELISRTNIIDVASEDGYPKYTNGFNSDIFGENEAEDEKQGPLETLNEVINKLASYNINPIKSYTNISQCEQKIPYRDSNLTWLMKDALGGNSETIMICCLYPSEKNLRETLNTLKYGNLARHIQNKPQINEDQNVKLIRELKDEIEALKIDKNGGKKNLHKLQRDQELMNRLTGIWETKWSKAQQMIEDKSLDVKDLGGKGLKLETKEPHFVSLGGGRLSVGVSIIPIAKGFTRVGSGGDSEVDLLIRGKGIASVHCLIEYDGEVVVLHPKNVLVSVDGMPLSEPTRLPQGCMVCIGQNNYFRFNHPREATKIKEMYSNSRFSIVPDDIYPDVQLAIEQRKIEIQEKERLQTENKRLLALEQQYMESLDRLTLEKDQLEHEKKKLQILQQQQQTIANQLDVKMTIQIEELKVQKEELQSFHIKNEKIRAKEREIEMAAKKLEEEQNLKEQQMKIEREALLNQQATLDKLEELSTVKKSSSCLPIESLEDEKRRLALLELDILTEDLEYHDQFQKQKEEIQNQKQKLEEMENQHRYLIDSLTSEICRLQKERDAELEKIKKEKERLQVLEKDQSQALLTIEQERNKLIEARDKEKIKFDIEREQLERSEIKRLSNLQKTVEDQQRERDMIIREKMKLADLEDAHKRALDELKQDIISQQEKHDRERKLELEYIEAEQLMLEELEQKQFESVRQIEHETQIIRDQIDREKLEEQARLKATERYIAEIKKRQEITLRQAEEEREKVKRKREEEQVQLQHERDKLAQIELEYQEVSQKLREEQEQWRLQFVKEKEEIVKVQNEYEAQMAFPKSALNSLNHDIQNFQPDWMSRQIEEERLRLSELKRVATEKAETEWKEENKNIYFHEDIDRRKKGLETLKSEFKHKSEIQTMSILAEMEEIEKQETLLKQREQELKNLKIERERREELEKMLLNEKQNEMLLEKSLLEEKVRLTTLEKSFAEERSKRVEVERRLQEEEERNKNLSLDRKKLDIPSNTPMQENNGTLKRRLPSYTLSVRSGQLGNDQELNLLQYLTDAGHSIENSLDVRINRYSCRGYLLKMGHRFNISWKKRWFVFDRKLRALCYYQDEWKTKSKGILYFQSIQEVYVDNGVKRSPNPKTTFCIRTPQRTYVLNASTPIVMSIWIDVIITGREGGLMSMTL</sequence>
<feature type="coiled-coil region" evidence="4">
    <location>
        <begin position="749"/>
        <end position="907"/>
    </location>
</feature>
<dbReference type="GeneID" id="100210634"/>
<feature type="domain" description="Kinesin motor" evidence="7">
    <location>
        <begin position="7"/>
        <end position="363"/>
    </location>
</feature>
<evidence type="ECO:0000256" key="2">
    <source>
        <dbReference type="ARBA" id="ARBA00022840"/>
    </source>
</evidence>
<keyword evidence="8" id="KW-1185">Reference proteome</keyword>
<dbReference type="Pfam" id="PF00498">
    <property type="entry name" value="FHA"/>
    <property type="match status" value="1"/>
</dbReference>
<dbReference type="PROSITE" id="PS50067">
    <property type="entry name" value="KINESIN_MOTOR_2"/>
    <property type="match status" value="1"/>
</dbReference>
<dbReference type="InterPro" id="IPR036961">
    <property type="entry name" value="Kinesin_motor_dom_sf"/>
</dbReference>
<evidence type="ECO:0000259" key="7">
    <source>
        <dbReference type="PROSITE" id="PS50067"/>
    </source>
</evidence>
<dbReference type="PRINTS" id="PR00380">
    <property type="entry name" value="KINESINHEAVY"/>
</dbReference>
<dbReference type="PROSITE" id="PS50003">
    <property type="entry name" value="PH_DOMAIN"/>
    <property type="match status" value="1"/>
</dbReference>
<dbReference type="Gene3D" id="2.60.200.20">
    <property type="match status" value="1"/>
</dbReference>
<dbReference type="InterPro" id="IPR001752">
    <property type="entry name" value="Kinesin_motor_dom"/>
</dbReference>
<dbReference type="Pfam" id="PF00225">
    <property type="entry name" value="Kinesin"/>
    <property type="match status" value="1"/>
</dbReference>
<reference evidence="9" key="2">
    <citation type="submission" date="2025-08" db="UniProtKB">
        <authorList>
            <consortium name="RefSeq"/>
        </authorList>
    </citation>
    <scope>IDENTIFICATION</scope>
</reference>
<feature type="binding site" evidence="3">
    <location>
        <begin position="97"/>
        <end position="104"/>
    </location>
    <ligand>
        <name>ATP</name>
        <dbReference type="ChEBI" id="CHEBI:30616"/>
    </ligand>
</feature>
<dbReference type="SUPFAM" id="SSF50729">
    <property type="entry name" value="PH domain-like"/>
    <property type="match status" value="1"/>
</dbReference>
<evidence type="ECO:0000256" key="3">
    <source>
        <dbReference type="PROSITE-ProRule" id="PRU00283"/>
    </source>
</evidence>
<dbReference type="PANTHER" id="PTHR12156:SF5">
    <property type="entry name" value="FI18040P1"/>
    <property type="match status" value="1"/>
</dbReference>
<feature type="domain" description="PH" evidence="6">
    <location>
        <begin position="1287"/>
        <end position="1389"/>
    </location>
</feature>
<dbReference type="Pfam" id="PF00169">
    <property type="entry name" value="PH"/>
    <property type="match status" value="1"/>
</dbReference>
<feature type="compositionally biased region" description="Basic and acidic residues" evidence="5">
    <location>
        <begin position="1203"/>
        <end position="1228"/>
    </location>
</feature>
<keyword evidence="3" id="KW-0505">Motor protein</keyword>
<dbReference type="SUPFAM" id="SSF52540">
    <property type="entry name" value="P-loop containing nucleoside triphosphate hydrolases"/>
    <property type="match status" value="1"/>
</dbReference>
<evidence type="ECO:0000259" key="6">
    <source>
        <dbReference type="PROSITE" id="PS50003"/>
    </source>
</evidence>
<evidence type="ECO:0000313" key="9">
    <source>
        <dbReference type="RefSeq" id="XP_065644289.1"/>
    </source>
</evidence>
<evidence type="ECO:0000256" key="5">
    <source>
        <dbReference type="SAM" id="MobiDB-lite"/>
    </source>
</evidence>
<organism evidence="8 9">
    <name type="scientific">Hydra vulgaris</name>
    <name type="common">Hydra</name>
    <name type="synonym">Hydra attenuata</name>
    <dbReference type="NCBI Taxonomy" id="6087"/>
    <lineage>
        <taxon>Eukaryota</taxon>
        <taxon>Metazoa</taxon>
        <taxon>Cnidaria</taxon>
        <taxon>Hydrozoa</taxon>
        <taxon>Hydroidolina</taxon>
        <taxon>Anthoathecata</taxon>
        <taxon>Aplanulata</taxon>
        <taxon>Hydridae</taxon>
        <taxon>Hydra</taxon>
    </lineage>
</organism>
<dbReference type="PANTHER" id="PTHR12156">
    <property type="entry name" value="PLECKSTRIN HOMOLOGY-LIKE DOMAIN, FAMILY B, MEMBER 3"/>
    <property type="match status" value="1"/>
</dbReference>
<dbReference type="InterPro" id="IPR011993">
    <property type="entry name" value="PH-like_dom_sf"/>
</dbReference>
<dbReference type="InterPro" id="IPR052212">
    <property type="entry name" value="PH-like_domain"/>
</dbReference>
<keyword evidence="2 3" id="KW-0067">ATP-binding</keyword>
<feature type="compositionally biased region" description="Polar residues" evidence="5">
    <location>
        <begin position="1230"/>
        <end position="1241"/>
    </location>
</feature>
<reference evidence="8" key="1">
    <citation type="submission" date="2025-05" db="UniProtKB">
        <authorList>
            <consortium name="RefSeq"/>
        </authorList>
    </citation>
    <scope>NUCLEOTIDE SEQUENCE [LARGE SCALE GENOMIC DNA]</scope>
</reference>
<protein>
    <submittedName>
        <fullName evidence="9">Kinesin-like protein KIF16B isoform X2</fullName>
    </submittedName>
</protein>
<dbReference type="Gene3D" id="3.40.850.10">
    <property type="entry name" value="Kinesin motor domain"/>
    <property type="match status" value="1"/>
</dbReference>
<evidence type="ECO:0000313" key="8">
    <source>
        <dbReference type="Proteomes" id="UP001652625"/>
    </source>
</evidence>
<dbReference type="Proteomes" id="UP001652625">
    <property type="component" value="Chromosome 01"/>
</dbReference>
<name>A0ABM4B624_HYDVU</name>